<gene>
    <name evidence="1" type="ORF">HNQ39_005975</name>
</gene>
<reference evidence="1 2" key="1">
    <citation type="submission" date="2020-08" db="EMBL/GenBank/DDBJ databases">
        <title>Genomic Encyclopedia of Type Strains, Phase IV (KMG-IV): sequencing the most valuable type-strain genomes for metagenomic binning, comparative biology and taxonomic classification.</title>
        <authorList>
            <person name="Goeker M."/>
        </authorList>
    </citation>
    <scope>NUCLEOTIDE SEQUENCE [LARGE SCALE GENOMIC DNA]</scope>
    <source>
        <strain evidence="1 2">DSM 23562</strain>
    </source>
</reference>
<accession>A0A7W9SX95</accession>
<evidence type="ECO:0000313" key="1">
    <source>
        <dbReference type="EMBL" id="MBB6054128.1"/>
    </source>
</evidence>
<proteinExistence type="predicted"/>
<protein>
    <submittedName>
        <fullName evidence="1">Uncharacterized protein</fullName>
    </submittedName>
</protein>
<dbReference type="EMBL" id="JACHGW010000015">
    <property type="protein sequence ID" value="MBB6054128.1"/>
    <property type="molecule type" value="Genomic_DNA"/>
</dbReference>
<sequence length="82" mass="9253">MDESQMQRDLFRRMQGRALEHGSLAYSAQMERVISSLPIIPGSRGPLMTPDGKFRFAPDPLGTGASIPGLFYVDHWGKWKPY</sequence>
<comment type="caution">
    <text evidence="1">The sequence shown here is derived from an EMBL/GenBank/DDBJ whole genome shotgun (WGS) entry which is preliminary data.</text>
</comment>
<dbReference type="Proteomes" id="UP000520814">
    <property type="component" value="Unassembled WGS sequence"/>
</dbReference>
<organism evidence="1 2">
    <name type="scientific">Armatimonas rosea</name>
    <dbReference type="NCBI Taxonomy" id="685828"/>
    <lineage>
        <taxon>Bacteria</taxon>
        <taxon>Bacillati</taxon>
        <taxon>Armatimonadota</taxon>
        <taxon>Armatimonadia</taxon>
        <taxon>Armatimonadales</taxon>
        <taxon>Armatimonadaceae</taxon>
        <taxon>Armatimonas</taxon>
    </lineage>
</organism>
<keyword evidence="2" id="KW-1185">Reference proteome</keyword>
<name>A0A7W9SX95_ARMRO</name>
<dbReference type="AlphaFoldDB" id="A0A7W9SX95"/>
<evidence type="ECO:0000313" key="2">
    <source>
        <dbReference type="Proteomes" id="UP000520814"/>
    </source>
</evidence>